<dbReference type="AlphaFoldDB" id="A0A7D8YYS9"/>
<keyword evidence="1" id="KW-0547">Nucleotide-binding</keyword>
<dbReference type="InterPro" id="IPR043358">
    <property type="entry name" value="GNL1-like"/>
</dbReference>
<feature type="domain" description="G" evidence="6">
    <location>
        <begin position="338"/>
        <end position="394"/>
    </location>
</feature>
<sequence>MKRGDLEPEEADLPKSNGRTKIDKTKTARSEAQDVLELHSTFLAIPRDYAERTRNAAWEDELQRPLPDSVASFPLALVDNPDAVNLTVPSRPSFRFGQSKREVEENEEGVFRKWLDSSRATVDAWVNGDSTDNEHGAGSLIRSPSRFETNLEVWRQLWRVVEASSIVLLLVDARCPPVHCPPSLRSYLREHRPRREVILVLTKADLVDPAALEGWKQWLTGWWDSGSQTHEDEEQVQVVSVSSYDTDLLYNDGRHKPLIPAASRTSLIQALKTAHERLLRAPATLASNPEKAAAWQPHVRETVIWSELEGDAEVHLESEQHEKEVTAENGTVTSEPLTIGLVGQPNVGKSSLLNALLGSTRVHASRTPGKTKHWQTMLWGARREVRIVDCPGLVCPSLVPMELQAMSGTRYLPLERVFRLPPPEPEIDHMAAKRTWRKGMVVAAPEPKGPRWTAGEIMDRRALDRGFVTARSARPDSNRAADGIMRALADGRVRWGFWPPGSTPERGGEGICLGEWRGDATASESGEESDEDVDHPAHHVTSKPNEREVDNGESEEEDEDGDVDDFAEANNASFFAALSVADGADDDRDEE</sequence>
<evidence type="ECO:0000256" key="5">
    <source>
        <dbReference type="SAM" id="MobiDB-lite"/>
    </source>
</evidence>
<feature type="region of interest" description="Disordered" evidence="5">
    <location>
        <begin position="1"/>
        <end position="28"/>
    </location>
</feature>
<dbReference type="Pfam" id="PF01926">
    <property type="entry name" value="MMR_HSR1"/>
    <property type="match status" value="1"/>
</dbReference>
<dbReference type="SUPFAM" id="SSF52540">
    <property type="entry name" value="P-loop containing nucleoside triphosphate hydrolases"/>
    <property type="match status" value="1"/>
</dbReference>
<keyword evidence="2" id="KW-0342">GTP-binding</keyword>
<evidence type="ECO:0000259" key="6">
    <source>
        <dbReference type="Pfam" id="PF01926"/>
    </source>
</evidence>
<keyword evidence="8" id="KW-1185">Reference proteome</keyword>
<evidence type="ECO:0000313" key="7">
    <source>
        <dbReference type="EMBL" id="TXT10535.1"/>
    </source>
</evidence>
<dbReference type="GO" id="GO:0003924">
    <property type="term" value="F:GTPase activity"/>
    <property type="evidence" value="ECO:0007669"/>
    <property type="project" value="InterPro"/>
</dbReference>
<comment type="function">
    <text evidence="3">Possible regulatory or functional link with the histocompatibility cluster.</text>
</comment>
<evidence type="ECO:0000256" key="1">
    <source>
        <dbReference type="ARBA" id="ARBA00022741"/>
    </source>
</evidence>
<gene>
    <name evidence="7" type="ORF">VHUM_02040</name>
</gene>
<dbReference type="GO" id="GO:0005525">
    <property type="term" value="F:GTP binding"/>
    <property type="evidence" value="ECO:0007669"/>
    <property type="project" value="UniProtKB-KW"/>
</dbReference>
<organism evidence="7 8">
    <name type="scientific">Vanrija humicola</name>
    <name type="common">Yeast</name>
    <name type="synonym">Cryptococcus humicola</name>
    <dbReference type="NCBI Taxonomy" id="5417"/>
    <lineage>
        <taxon>Eukaryota</taxon>
        <taxon>Fungi</taxon>
        <taxon>Dikarya</taxon>
        <taxon>Basidiomycota</taxon>
        <taxon>Agaricomycotina</taxon>
        <taxon>Tremellomycetes</taxon>
        <taxon>Trichosporonales</taxon>
        <taxon>Trichosporonaceae</taxon>
        <taxon>Vanrija</taxon>
    </lineage>
</organism>
<reference evidence="7 8" key="1">
    <citation type="journal article" date="2019" name="PLoS Genet.">
        <title>Convergent evolution of linked mating-type loci in basidiomycete fungi.</title>
        <authorList>
            <person name="Sun S."/>
            <person name="Coelho M.A."/>
            <person name="Heitman J."/>
            <person name="Nowrousian M."/>
        </authorList>
    </citation>
    <scope>NUCLEOTIDE SEQUENCE [LARGE SCALE GENOMIC DNA]</scope>
    <source>
        <strain evidence="7 8">CBS 4282</strain>
    </source>
</reference>
<evidence type="ECO:0000256" key="4">
    <source>
        <dbReference type="ARBA" id="ARBA00039902"/>
    </source>
</evidence>
<evidence type="ECO:0000313" key="8">
    <source>
        <dbReference type="Proteomes" id="UP000473826"/>
    </source>
</evidence>
<dbReference type="InterPro" id="IPR006073">
    <property type="entry name" value="GTP-bd"/>
</dbReference>
<name>A0A7D8YYS9_VANHU</name>
<dbReference type="PANTHER" id="PTHR45709:SF3">
    <property type="entry name" value="GUANINE NUCLEOTIDE-BINDING PROTEIN-LIKE 1"/>
    <property type="match status" value="1"/>
</dbReference>
<dbReference type="EMBL" id="QKWK01000005">
    <property type="protein sequence ID" value="TXT10535.1"/>
    <property type="molecule type" value="Genomic_DNA"/>
</dbReference>
<dbReference type="Proteomes" id="UP000473826">
    <property type="component" value="Unassembled WGS sequence"/>
</dbReference>
<accession>A0A7D8YYS9</accession>
<evidence type="ECO:0000256" key="3">
    <source>
        <dbReference type="ARBA" id="ARBA00037770"/>
    </source>
</evidence>
<dbReference type="PANTHER" id="PTHR45709">
    <property type="entry name" value="LARGE SUBUNIT GTPASE 1 HOMOLOG-RELATED"/>
    <property type="match status" value="1"/>
</dbReference>
<evidence type="ECO:0000256" key="2">
    <source>
        <dbReference type="ARBA" id="ARBA00023134"/>
    </source>
</evidence>
<feature type="compositionally biased region" description="Acidic residues" evidence="5">
    <location>
        <begin position="551"/>
        <end position="567"/>
    </location>
</feature>
<comment type="caution">
    <text evidence="7">The sequence shown here is derived from an EMBL/GenBank/DDBJ whole genome shotgun (WGS) entry which is preliminary data.</text>
</comment>
<dbReference type="Gene3D" id="3.40.50.300">
    <property type="entry name" value="P-loop containing nucleotide triphosphate hydrolases"/>
    <property type="match status" value="1"/>
</dbReference>
<dbReference type="OrthoDB" id="61815at2759"/>
<protein>
    <recommendedName>
        <fullName evidence="4">Guanine nucleotide-binding protein-like 1</fullName>
    </recommendedName>
</protein>
<feature type="region of interest" description="Disordered" evidence="5">
    <location>
        <begin position="519"/>
        <end position="570"/>
    </location>
</feature>
<dbReference type="InterPro" id="IPR027417">
    <property type="entry name" value="P-loop_NTPase"/>
</dbReference>
<proteinExistence type="predicted"/>